<evidence type="ECO:0000256" key="1">
    <source>
        <dbReference type="ARBA" id="ARBA00000677"/>
    </source>
</evidence>
<dbReference type="RefSeq" id="WP_205016248.1">
    <property type="nucleotide sequence ID" value="NZ_JAFBEI010000001.1"/>
</dbReference>
<protein>
    <recommendedName>
        <fullName evidence="4 7">Signal peptidase I</fullName>
        <ecNumber evidence="4 7">3.4.21.89</ecNumber>
    </recommendedName>
</protein>
<comment type="subcellular location">
    <subcellularLocation>
        <location evidence="2">Cell membrane</location>
        <topology evidence="2">Single-pass type II membrane protein</topology>
    </subcellularLocation>
    <subcellularLocation>
        <location evidence="8">Membrane</location>
        <topology evidence="8">Single-pass type II membrane protein</topology>
    </subcellularLocation>
</comment>
<organism evidence="10 11">
    <name type="scientific">Streptococcus saliviloxodontae</name>
    <dbReference type="NCBI Taxonomy" id="1349416"/>
    <lineage>
        <taxon>Bacteria</taxon>
        <taxon>Bacillati</taxon>
        <taxon>Bacillota</taxon>
        <taxon>Bacilli</taxon>
        <taxon>Lactobacillales</taxon>
        <taxon>Streptococcaceae</taxon>
        <taxon>Streptococcus</taxon>
    </lineage>
</organism>
<reference evidence="10 11" key="1">
    <citation type="submission" date="2021-01" db="EMBL/GenBank/DDBJ databases">
        <title>Genomic Encyclopedia of Type Strains, Phase IV (KMG-IV): sequencing the most valuable type-strain genomes for metagenomic binning, comparative biology and taxonomic classification.</title>
        <authorList>
            <person name="Goeker M."/>
        </authorList>
    </citation>
    <scope>NUCLEOTIDE SEQUENCE [LARGE SCALE GENOMIC DNA]</scope>
    <source>
        <strain evidence="10 11">DSM 27513</strain>
    </source>
</reference>
<name>A0ABS2PIN1_9STRE</name>
<keyword evidence="11" id="KW-1185">Reference proteome</keyword>
<keyword evidence="7" id="KW-0812">Transmembrane</keyword>
<evidence type="ECO:0000256" key="2">
    <source>
        <dbReference type="ARBA" id="ARBA00004401"/>
    </source>
</evidence>
<dbReference type="PROSITE" id="PS00501">
    <property type="entry name" value="SPASE_I_1"/>
    <property type="match status" value="1"/>
</dbReference>
<dbReference type="InterPro" id="IPR000223">
    <property type="entry name" value="Pept_S26A_signal_pept_1"/>
</dbReference>
<evidence type="ECO:0000256" key="5">
    <source>
        <dbReference type="ARBA" id="ARBA00022670"/>
    </source>
</evidence>
<keyword evidence="6 7" id="KW-0378">Hydrolase</keyword>
<evidence type="ECO:0000259" key="9">
    <source>
        <dbReference type="Pfam" id="PF10502"/>
    </source>
</evidence>
<dbReference type="NCBIfam" id="TIGR02227">
    <property type="entry name" value="sigpep_I_bact"/>
    <property type="match status" value="1"/>
</dbReference>
<dbReference type="PANTHER" id="PTHR43390:SF1">
    <property type="entry name" value="CHLOROPLAST PROCESSING PEPTIDASE"/>
    <property type="match status" value="1"/>
</dbReference>
<dbReference type="EMBL" id="JAFBEI010000001">
    <property type="protein sequence ID" value="MBM7635295.1"/>
    <property type="molecule type" value="Genomic_DNA"/>
</dbReference>
<dbReference type="Gene3D" id="2.10.109.10">
    <property type="entry name" value="Umud Fragment, subunit A"/>
    <property type="match status" value="1"/>
</dbReference>
<dbReference type="Pfam" id="PF10502">
    <property type="entry name" value="Peptidase_S26"/>
    <property type="match status" value="1"/>
</dbReference>
<sequence length="197" mass="22453">MKQFLKEWGIFSIIIIVAILTRLFVWFPVTVDGHSMDPTLADGQRLIVVKTTSLQRFDVVVAKETEDGTTKQIVKRIIGMPGDTIKYDNDTLYVNGKKITETYLKDYLAAFKKDQLQSTYSYNNYFQERAASSSAFTTDNNGNTSFEVTVPAGQYYLLGDDRIVSKDSRMVGTFSRKNILGEVTFRYWTLDKFGTIN</sequence>
<feature type="transmembrane region" description="Helical" evidence="7">
    <location>
        <begin position="7"/>
        <end position="29"/>
    </location>
</feature>
<dbReference type="GO" id="GO:0009003">
    <property type="term" value="F:signal peptidase activity"/>
    <property type="evidence" value="ECO:0007669"/>
    <property type="project" value="UniProtKB-EC"/>
</dbReference>
<proteinExistence type="inferred from homology"/>
<accession>A0ABS2PIN1</accession>
<evidence type="ECO:0000313" key="10">
    <source>
        <dbReference type="EMBL" id="MBM7635295.1"/>
    </source>
</evidence>
<comment type="caution">
    <text evidence="10">The sequence shown here is derived from an EMBL/GenBank/DDBJ whole genome shotgun (WGS) entry which is preliminary data.</text>
</comment>
<dbReference type="PANTHER" id="PTHR43390">
    <property type="entry name" value="SIGNAL PEPTIDASE I"/>
    <property type="match status" value="1"/>
</dbReference>
<gene>
    <name evidence="10" type="ORF">JOC31_000086</name>
</gene>
<keyword evidence="5 7" id="KW-0645">Protease</keyword>
<evidence type="ECO:0000256" key="6">
    <source>
        <dbReference type="ARBA" id="ARBA00022801"/>
    </source>
</evidence>
<evidence type="ECO:0000256" key="4">
    <source>
        <dbReference type="ARBA" id="ARBA00013208"/>
    </source>
</evidence>
<evidence type="ECO:0000256" key="8">
    <source>
        <dbReference type="RuleBase" id="RU362042"/>
    </source>
</evidence>
<dbReference type="CDD" id="cd06462">
    <property type="entry name" value="Peptidase_S24_S26"/>
    <property type="match status" value="1"/>
</dbReference>
<comment type="catalytic activity">
    <reaction evidence="1 7">
        <text>Cleavage of hydrophobic, N-terminal signal or leader sequences from secreted and periplasmic proteins.</text>
        <dbReference type="EC" id="3.4.21.89"/>
    </reaction>
</comment>
<dbReference type="Proteomes" id="UP000809081">
    <property type="component" value="Unassembled WGS sequence"/>
</dbReference>
<evidence type="ECO:0000313" key="11">
    <source>
        <dbReference type="Proteomes" id="UP000809081"/>
    </source>
</evidence>
<dbReference type="PROSITE" id="PS00760">
    <property type="entry name" value="SPASE_I_2"/>
    <property type="match status" value="1"/>
</dbReference>
<evidence type="ECO:0000256" key="7">
    <source>
        <dbReference type="RuleBase" id="RU003993"/>
    </source>
</evidence>
<dbReference type="InterPro" id="IPR019757">
    <property type="entry name" value="Pept_S26A_signal_pept_1_Lys-AS"/>
</dbReference>
<comment type="similarity">
    <text evidence="3 8">Belongs to the peptidase S26 family.</text>
</comment>
<dbReference type="PRINTS" id="PR00727">
    <property type="entry name" value="LEADERPTASE"/>
</dbReference>
<dbReference type="InterPro" id="IPR036286">
    <property type="entry name" value="LexA/Signal_pep-like_sf"/>
</dbReference>
<feature type="domain" description="Peptidase S26" evidence="9">
    <location>
        <begin position="7"/>
        <end position="188"/>
    </location>
</feature>
<keyword evidence="7" id="KW-0472">Membrane</keyword>
<dbReference type="InterPro" id="IPR019533">
    <property type="entry name" value="Peptidase_S26"/>
</dbReference>
<dbReference type="InterPro" id="IPR019756">
    <property type="entry name" value="Pept_S26A_signal_pept_1_Ser-AS"/>
</dbReference>
<dbReference type="SUPFAM" id="SSF51306">
    <property type="entry name" value="LexA/Signal peptidase"/>
    <property type="match status" value="1"/>
</dbReference>
<keyword evidence="7" id="KW-1133">Transmembrane helix</keyword>
<dbReference type="EC" id="3.4.21.89" evidence="4 7"/>
<evidence type="ECO:0000256" key="3">
    <source>
        <dbReference type="ARBA" id="ARBA00009370"/>
    </source>
</evidence>